<dbReference type="EMBL" id="PDCK01000044">
    <property type="protein sequence ID" value="PRQ25083.1"/>
    <property type="molecule type" value="Genomic_DNA"/>
</dbReference>
<keyword evidence="2" id="KW-1185">Reference proteome</keyword>
<accession>A0A2P6PT16</accession>
<dbReference type="PANTHER" id="PTHR47191:SF2">
    <property type="entry name" value="OS05G0170800 PROTEIN"/>
    <property type="match status" value="1"/>
</dbReference>
<evidence type="ECO:0000313" key="2">
    <source>
        <dbReference type="Proteomes" id="UP000238479"/>
    </source>
</evidence>
<name>A0A2P6PT16_ROSCH</name>
<sequence length="71" mass="8405">MLERQLEFESTAPSPSPFLSQSQMYASLNQQMEVAAKFEDYEDETRILDSLKMLEKEEPILLLWRLIKGFY</sequence>
<gene>
    <name evidence="1" type="ORF">RchiOBHm_Chr6g0279701</name>
</gene>
<dbReference type="InterPro" id="IPR050718">
    <property type="entry name" value="ApaG-like"/>
</dbReference>
<dbReference type="STRING" id="74649.A0A2P6PT16"/>
<dbReference type="Gramene" id="PRQ25083">
    <property type="protein sequence ID" value="PRQ25083"/>
    <property type="gene ID" value="RchiOBHm_Chr6g0279701"/>
</dbReference>
<evidence type="ECO:0000313" key="1">
    <source>
        <dbReference type="EMBL" id="PRQ25083.1"/>
    </source>
</evidence>
<proteinExistence type="predicted"/>
<dbReference type="PANTHER" id="PTHR47191">
    <property type="entry name" value="OS05G0170800 PROTEIN"/>
    <property type="match status" value="1"/>
</dbReference>
<dbReference type="Proteomes" id="UP000238479">
    <property type="component" value="Chromosome 6"/>
</dbReference>
<reference evidence="1 2" key="1">
    <citation type="journal article" date="2018" name="Nat. Genet.">
        <title>The Rosa genome provides new insights in the design of modern roses.</title>
        <authorList>
            <person name="Bendahmane M."/>
        </authorList>
    </citation>
    <scope>NUCLEOTIDE SEQUENCE [LARGE SCALE GENOMIC DNA]</scope>
    <source>
        <strain evidence="2">cv. Old Blush</strain>
    </source>
</reference>
<dbReference type="AlphaFoldDB" id="A0A2P6PT16"/>
<organism evidence="1 2">
    <name type="scientific">Rosa chinensis</name>
    <name type="common">China rose</name>
    <dbReference type="NCBI Taxonomy" id="74649"/>
    <lineage>
        <taxon>Eukaryota</taxon>
        <taxon>Viridiplantae</taxon>
        <taxon>Streptophyta</taxon>
        <taxon>Embryophyta</taxon>
        <taxon>Tracheophyta</taxon>
        <taxon>Spermatophyta</taxon>
        <taxon>Magnoliopsida</taxon>
        <taxon>eudicotyledons</taxon>
        <taxon>Gunneridae</taxon>
        <taxon>Pentapetalae</taxon>
        <taxon>rosids</taxon>
        <taxon>fabids</taxon>
        <taxon>Rosales</taxon>
        <taxon>Rosaceae</taxon>
        <taxon>Rosoideae</taxon>
        <taxon>Rosoideae incertae sedis</taxon>
        <taxon>Rosa</taxon>
    </lineage>
</organism>
<protein>
    <submittedName>
        <fullName evidence="1">Uncharacterized protein</fullName>
    </submittedName>
</protein>
<comment type="caution">
    <text evidence="1">The sequence shown here is derived from an EMBL/GenBank/DDBJ whole genome shotgun (WGS) entry which is preliminary data.</text>
</comment>